<protein>
    <submittedName>
        <fullName evidence="1">Sarcosine oxidase subunit gamma</fullName>
    </submittedName>
</protein>
<name>A0A6B2JY34_9RHOB</name>
<dbReference type="SUPFAM" id="SSF103025">
    <property type="entry name" value="Folate-binding domain"/>
    <property type="match status" value="1"/>
</dbReference>
<evidence type="ECO:0000313" key="1">
    <source>
        <dbReference type="EMBL" id="NDV01519.1"/>
    </source>
</evidence>
<dbReference type="EMBL" id="JAAGAB010000002">
    <property type="protein sequence ID" value="NDV01519.1"/>
    <property type="molecule type" value="Genomic_DNA"/>
</dbReference>
<dbReference type="InterPro" id="IPR027266">
    <property type="entry name" value="TrmE/GcvT-like"/>
</dbReference>
<comment type="caution">
    <text evidence="1">The sequence shown here is derived from an EMBL/GenBank/DDBJ whole genome shotgun (WGS) entry which is preliminary data.</text>
</comment>
<dbReference type="Pfam" id="PF04268">
    <property type="entry name" value="SoxG"/>
    <property type="match status" value="1"/>
</dbReference>
<dbReference type="Proteomes" id="UP000474757">
    <property type="component" value="Unassembled WGS sequence"/>
</dbReference>
<dbReference type="Gene3D" id="3.30.1360.120">
    <property type="entry name" value="Probable tRNA modification gtpase trme, domain 1"/>
    <property type="match status" value="1"/>
</dbReference>
<sequence>MAETSIYRVPTGMVLLRGEFGAVGEAAAHVAGLDVPEQRRITGGPERALAWMSPDELMLFCAPGAATGLAQALEEKLTGVHHLALDVSAMRVRFRVTGPFVREVLAKLSPADVSPAALPEGEVRRSRLGQVPAAFWASGTDSFDVVCFRSVSDYLEELLAHSAAAGPVGFF</sequence>
<reference evidence="1 2" key="1">
    <citation type="submission" date="2020-02" db="EMBL/GenBank/DDBJ databases">
        <title>Pseudoroseicyclus tamarix, sp. nov., isolated from offshore sediment of a Tamarix chinensis forest.</title>
        <authorList>
            <person name="Gai Y."/>
        </authorList>
    </citation>
    <scope>NUCLEOTIDE SEQUENCE [LARGE SCALE GENOMIC DNA]</scope>
    <source>
        <strain evidence="1 2">CLL3-39</strain>
    </source>
</reference>
<keyword evidence="2" id="KW-1185">Reference proteome</keyword>
<organism evidence="1 2">
    <name type="scientific">Pseudoroseicyclus tamaricis</name>
    <dbReference type="NCBI Taxonomy" id="2705421"/>
    <lineage>
        <taxon>Bacteria</taxon>
        <taxon>Pseudomonadati</taxon>
        <taxon>Pseudomonadota</taxon>
        <taxon>Alphaproteobacteria</taxon>
        <taxon>Rhodobacterales</taxon>
        <taxon>Paracoccaceae</taxon>
        <taxon>Pseudoroseicyclus</taxon>
    </lineage>
</organism>
<dbReference type="RefSeq" id="WP_163893540.1">
    <property type="nucleotide sequence ID" value="NZ_JAAFYS010000002.1"/>
</dbReference>
<dbReference type="AlphaFoldDB" id="A0A6B2JY34"/>
<accession>A0A6B2JY34</accession>
<evidence type="ECO:0000313" key="2">
    <source>
        <dbReference type="Proteomes" id="UP000474757"/>
    </source>
</evidence>
<dbReference type="Gene3D" id="3.30.70.1520">
    <property type="entry name" value="Heterotetrameric sarcosine oxidase"/>
    <property type="match status" value="1"/>
</dbReference>
<gene>
    <name evidence="1" type="ORF">GZA08_11145</name>
</gene>
<dbReference type="InterPro" id="IPR007375">
    <property type="entry name" value="SoxG"/>
</dbReference>
<proteinExistence type="predicted"/>